<organism evidence="1 2">
    <name type="scientific">Desulfovibrio piger ATCC 29098</name>
    <dbReference type="NCBI Taxonomy" id="411464"/>
    <lineage>
        <taxon>Bacteria</taxon>
        <taxon>Pseudomonadati</taxon>
        <taxon>Thermodesulfobacteriota</taxon>
        <taxon>Desulfovibrionia</taxon>
        <taxon>Desulfovibrionales</taxon>
        <taxon>Desulfovibrionaceae</taxon>
        <taxon>Desulfovibrio</taxon>
    </lineage>
</organism>
<comment type="caution">
    <text evidence="1">The sequence shown here is derived from an EMBL/GenBank/DDBJ whole genome shotgun (WGS) entry which is preliminary data.</text>
</comment>
<reference evidence="1 2" key="2">
    <citation type="submission" date="2008-10" db="EMBL/GenBank/DDBJ databases">
        <authorList>
            <person name="Fulton L."/>
            <person name="Clifton S."/>
            <person name="Fulton B."/>
            <person name="Xu J."/>
            <person name="Minx P."/>
            <person name="Pepin K.H."/>
            <person name="Johnson M."/>
            <person name="Bhonagiri V."/>
            <person name="Nash W.E."/>
            <person name="Mardis E.R."/>
            <person name="Wilson R.K."/>
        </authorList>
    </citation>
    <scope>NUCLEOTIDE SEQUENCE [LARGE SCALE GENOMIC DNA]</scope>
    <source>
        <strain evidence="1 2">ATCC 29098</strain>
    </source>
</reference>
<accession>B6WSL5</accession>
<dbReference type="AlphaFoldDB" id="B6WSL5"/>
<evidence type="ECO:0000313" key="2">
    <source>
        <dbReference type="Proteomes" id="UP000003676"/>
    </source>
</evidence>
<evidence type="ECO:0008006" key="3">
    <source>
        <dbReference type="Google" id="ProtNLM"/>
    </source>
</evidence>
<evidence type="ECO:0000313" key="1">
    <source>
        <dbReference type="EMBL" id="EEB34038.1"/>
    </source>
</evidence>
<proteinExistence type="predicted"/>
<dbReference type="EMBL" id="ABXU01000027">
    <property type="protein sequence ID" value="EEB34038.1"/>
    <property type="molecule type" value="Genomic_DNA"/>
</dbReference>
<name>B6WSL5_9BACT</name>
<dbReference type="PROSITE" id="PS51257">
    <property type="entry name" value="PROKAR_LIPOPROTEIN"/>
    <property type="match status" value="1"/>
</dbReference>
<gene>
    <name evidence="1" type="ORF">DESPIG_01005</name>
</gene>
<dbReference type="HOGENOM" id="CLU_3152080_0_0_7"/>
<protein>
    <recommendedName>
        <fullName evidence="3">Lipoprotein</fullName>
    </recommendedName>
</protein>
<dbReference type="Proteomes" id="UP000003676">
    <property type="component" value="Unassembled WGS sequence"/>
</dbReference>
<sequence>MRRVFYGSFVILSFACCACRQVTSSPTCHAHSSTTGWHGAPGKACDAL</sequence>
<reference evidence="1 2" key="1">
    <citation type="submission" date="2008-10" db="EMBL/GenBank/DDBJ databases">
        <title>Draft genome sequence of Desulvovibrio piger (ATCC 29098).</title>
        <authorList>
            <person name="Sudarsanam P."/>
            <person name="Ley R."/>
            <person name="Guruge J."/>
            <person name="Turnbaugh P.J."/>
            <person name="Mahowald M."/>
            <person name="Liep D."/>
            <person name="Gordon J."/>
        </authorList>
    </citation>
    <scope>NUCLEOTIDE SEQUENCE [LARGE SCALE GENOMIC DNA]</scope>
    <source>
        <strain evidence="1 2">ATCC 29098</strain>
    </source>
</reference>